<sequence>SLEKIIDGVPCPRGSQPWQVALRKGRQPHCGGVQLNEHWVPTTAHCVMNENSSTQTRANNLMLVKLNGWARLSSSVKNVNLPSHCDPLPAPDHMHSQLICTDVKLLSPQDFRKVCKDLLGDSMLCAGILNSSTWRPLMCKDALQGLVSWGSFLCGQPNDAGVYIQVCKYINQIKEIIKRYRQSLPTPISPSLCLGTGNSQK</sequence>
<comment type="caution">
    <text evidence="3">The sequence shown here is derived from an EMBL/GenBank/DDBJ whole genome shotgun (WGS) entry which is preliminary data.</text>
</comment>
<feature type="non-terminal residue" evidence="3">
    <location>
        <position position="1"/>
    </location>
</feature>
<evidence type="ECO:0000259" key="2">
    <source>
        <dbReference type="PROSITE" id="PS50240"/>
    </source>
</evidence>
<dbReference type="PROSITE" id="PS50240">
    <property type="entry name" value="TRYPSIN_DOM"/>
    <property type="match status" value="1"/>
</dbReference>
<dbReference type="EMBL" id="VCEB01000005">
    <property type="protein sequence ID" value="KAB0376432.1"/>
    <property type="molecule type" value="Genomic_DNA"/>
</dbReference>
<name>A0A5N3XRH6_MUNRE</name>
<dbReference type="InterPro" id="IPR009003">
    <property type="entry name" value="Peptidase_S1_PA"/>
</dbReference>
<dbReference type="GO" id="GO:0030141">
    <property type="term" value="C:secretory granule"/>
    <property type="evidence" value="ECO:0007669"/>
    <property type="project" value="TreeGrafter"/>
</dbReference>
<dbReference type="PANTHER" id="PTHR24271">
    <property type="entry name" value="KALLIKREIN-RELATED"/>
    <property type="match status" value="1"/>
</dbReference>
<dbReference type="GO" id="GO:0004252">
    <property type="term" value="F:serine-type endopeptidase activity"/>
    <property type="evidence" value="ECO:0007669"/>
    <property type="project" value="InterPro"/>
</dbReference>
<dbReference type="InterPro" id="IPR001254">
    <property type="entry name" value="Trypsin_dom"/>
</dbReference>
<dbReference type="GO" id="GO:0002803">
    <property type="term" value="P:positive regulation of antibacterial peptide production"/>
    <property type="evidence" value="ECO:0007669"/>
    <property type="project" value="TreeGrafter"/>
</dbReference>
<keyword evidence="4" id="KW-1185">Reference proteome</keyword>
<dbReference type="Proteomes" id="UP000326062">
    <property type="component" value="Chromosome 5"/>
</dbReference>
<gene>
    <name evidence="3" type="ORF">FD755_010876</name>
</gene>
<dbReference type="Gene3D" id="2.40.10.10">
    <property type="entry name" value="Trypsin-like serine proteases"/>
    <property type="match status" value="3"/>
</dbReference>
<dbReference type="Pfam" id="PF00089">
    <property type="entry name" value="Trypsin"/>
    <property type="match status" value="1"/>
</dbReference>
<dbReference type="AlphaFoldDB" id="A0A5N3XRH6"/>
<reference evidence="3 4" key="1">
    <citation type="submission" date="2019-06" db="EMBL/GenBank/DDBJ databases">
        <title>Discovery of a novel chromosome fission-fusion reversal in muntjac.</title>
        <authorList>
            <person name="Mudd A.B."/>
            <person name="Bredeson J.V."/>
            <person name="Baum R."/>
            <person name="Hockemeyer D."/>
            <person name="Rokhsar D.S."/>
        </authorList>
    </citation>
    <scope>NUCLEOTIDE SEQUENCE [LARGE SCALE GENOMIC DNA]</scope>
    <source>
        <strain evidence="3">UCam_UCB_Mr</strain>
        <tissue evidence="3">Fibroblast cell line</tissue>
    </source>
</reference>
<dbReference type="InterPro" id="IPR043504">
    <property type="entry name" value="Peptidase_S1_PA_chymotrypsin"/>
</dbReference>
<keyword evidence="1" id="KW-1015">Disulfide bond</keyword>
<proteinExistence type="predicted"/>
<accession>A0A5N3XRH6</accession>
<dbReference type="SMART" id="SM00020">
    <property type="entry name" value="Tryp_SPc"/>
    <property type="match status" value="1"/>
</dbReference>
<dbReference type="GO" id="GO:0006508">
    <property type="term" value="P:proteolysis"/>
    <property type="evidence" value="ECO:0007669"/>
    <property type="project" value="InterPro"/>
</dbReference>
<organism evidence="3 4">
    <name type="scientific">Muntiacus reevesi</name>
    <name type="common">Reeves' muntjac</name>
    <name type="synonym">Cervus reevesi</name>
    <dbReference type="NCBI Taxonomy" id="9886"/>
    <lineage>
        <taxon>Eukaryota</taxon>
        <taxon>Metazoa</taxon>
        <taxon>Chordata</taxon>
        <taxon>Craniata</taxon>
        <taxon>Vertebrata</taxon>
        <taxon>Euteleostomi</taxon>
        <taxon>Mammalia</taxon>
        <taxon>Eutheria</taxon>
        <taxon>Laurasiatheria</taxon>
        <taxon>Artiodactyla</taxon>
        <taxon>Ruminantia</taxon>
        <taxon>Pecora</taxon>
        <taxon>Cervidae</taxon>
        <taxon>Muntiacinae</taxon>
        <taxon>Muntiacus</taxon>
    </lineage>
</organism>
<evidence type="ECO:0000313" key="3">
    <source>
        <dbReference type="EMBL" id="KAB0376432.1"/>
    </source>
</evidence>
<protein>
    <recommendedName>
        <fullName evidence="2">Peptidase S1 domain-containing protein</fullName>
    </recommendedName>
</protein>
<evidence type="ECO:0000256" key="1">
    <source>
        <dbReference type="ARBA" id="ARBA00023157"/>
    </source>
</evidence>
<dbReference type="SUPFAM" id="SSF50494">
    <property type="entry name" value="Trypsin-like serine proteases"/>
    <property type="match status" value="1"/>
</dbReference>
<evidence type="ECO:0000313" key="4">
    <source>
        <dbReference type="Proteomes" id="UP000326062"/>
    </source>
</evidence>
<dbReference type="PANTHER" id="PTHR24271:SF45">
    <property type="entry name" value="KALLIKREIN-7"/>
    <property type="match status" value="1"/>
</dbReference>
<feature type="domain" description="Peptidase S1" evidence="2">
    <location>
        <begin position="5"/>
        <end position="178"/>
    </location>
</feature>